<reference evidence="1 2" key="2">
    <citation type="journal article" date="2022" name="Mol. Ecol. Resour.">
        <title>The genomes of chicory, endive, great burdock and yacon provide insights into Asteraceae paleo-polyploidization history and plant inulin production.</title>
        <authorList>
            <person name="Fan W."/>
            <person name="Wang S."/>
            <person name="Wang H."/>
            <person name="Wang A."/>
            <person name="Jiang F."/>
            <person name="Liu H."/>
            <person name="Zhao H."/>
            <person name="Xu D."/>
            <person name="Zhang Y."/>
        </authorList>
    </citation>
    <scope>NUCLEOTIDE SEQUENCE [LARGE SCALE GENOMIC DNA]</scope>
    <source>
        <strain evidence="2">cv. Niubang</strain>
    </source>
</reference>
<evidence type="ECO:0000313" key="1">
    <source>
        <dbReference type="EMBL" id="KAI3757029.1"/>
    </source>
</evidence>
<organism evidence="1 2">
    <name type="scientific">Arctium lappa</name>
    <name type="common">Greater burdock</name>
    <name type="synonym">Lappa major</name>
    <dbReference type="NCBI Taxonomy" id="4217"/>
    <lineage>
        <taxon>Eukaryota</taxon>
        <taxon>Viridiplantae</taxon>
        <taxon>Streptophyta</taxon>
        <taxon>Embryophyta</taxon>
        <taxon>Tracheophyta</taxon>
        <taxon>Spermatophyta</taxon>
        <taxon>Magnoliopsida</taxon>
        <taxon>eudicotyledons</taxon>
        <taxon>Gunneridae</taxon>
        <taxon>Pentapetalae</taxon>
        <taxon>asterids</taxon>
        <taxon>campanulids</taxon>
        <taxon>Asterales</taxon>
        <taxon>Asteraceae</taxon>
        <taxon>Carduoideae</taxon>
        <taxon>Cardueae</taxon>
        <taxon>Arctiinae</taxon>
        <taxon>Arctium</taxon>
    </lineage>
</organism>
<gene>
    <name evidence="1" type="ORF">L6452_04562</name>
</gene>
<evidence type="ECO:0000313" key="2">
    <source>
        <dbReference type="Proteomes" id="UP001055879"/>
    </source>
</evidence>
<reference evidence="2" key="1">
    <citation type="journal article" date="2022" name="Mol. Ecol. Resour.">
        <title>The genomes of chicory, endive, great burdock and yacon provide insights into Asteraceae palaeo-polyploidization history and plant inulin production.</title>
        <authorList>
            <person name="Fan W."/>
            <person name="Wang S."/>
            <person name="Wang H."/>
            <person name="Wang A."/>
            <person name="Jiang F."/>
            <person name="Liu H."/>
            <person name="Zhao H."/>
            <person name="Xu D."/>
            <person name="Zhang Y."/>
        </authorList>
    </citation>
    <scope>NUCLEOTIDE SEQUENCE [LARGE SCALE GENOMIC DNA]</scope>
    <source>
        <strain evidence="2">cv. Niubang</strain>
    </source>
</reference>
<name>A0ACB9EDJ5_ARCLA</name>
<dbReference type="EMBL" id="CM042048">
    <property type="protein sequence ID" value="KAI3757029.1"/>
    <property type="molecule type" value="Genomic_DNA"/>
</dbReference>
<proteinExistence type="predicted"/>
<sequence length="363" mass="40353">MSRSSVTDKQICKISATFSCLFSCFHPQKSFFKANPPPPPSSEMGGYEVDDCRGVLKVFSDGSVWRSTEPSFQVPVVDDGSVLWKDVLFHQPNNLSLRLYKPAAPRGCEKLPVFYYVHGGGFCIGSRTWPNCQNYCFKLASALRAVVVAPDYRLAPENRLPLAVEDGFTAVKWLQSQIVASEPDPWLVESADFSRVFVCGDSAGGNIAHNVAVRLGAGSKSLEPVRVRGYVLLAPFFGGTVLTRSEAQGPVDAFLNWELIDRFWRLSIPAGDTMDHPLVNPFGPISVDLEPVELDPILVVCGGCDLLKDRAKEYAERLKNWGKKVKYEEFEGQQHGFFTINPNSEPSMKLMQIIKDFITQYSI</sequence>
<dbReference type="Proteomes" id="UP001055879">
    <property type="component" value="Linkage Group LG02"/>
</dbReference>
<comment type="caution">
    <text evidence="1">The sequence shown here is derived from an EMBL/GenBank/DDBJ whole genome shotgun (WGS) entry which is preliminary data.</text>
</comment>
<protein>
    <submittedName>
        <fullName evidence="1">Uncharacterized protein</fullName>
    </submittedName>
</protein>
<accession>A0ACB9EDJ5</accession>
<keyword evidence="2" id="KW-1185">Reference proteome</keyword>